<reference evidence="2" key="2">
    <citation type="submission" date="2025-08" db="UniProtKB">
        <authorList>
            <consortium name="Ensembl"/>
        </authorList>
    </citation>
    <scope>IDENTIFICATION</scope>
</reference>
<dbReference type="InParanoid" id="H2YDY8"/>
<keyword evidence="3" id="KW-1185">Reference proteome</keyword>
<feature type="region of interest" description="Disordered" evidence="1">
    <location>
        <begin position="1"/>
        <end position="34"/>
    </location>
</feature>
<evidence type="ECO:0000313" key="2">
    <source>
        <dbReference type="Ensembl" id="ENSCSAVP00000003536.1"/>
    </source>
</evidence>
<feature type="region of interest" description="Disordered" evidence="1">
    <location>
        <begin position="111"/>
        <end position="173"/>
    </location>
</feature>
<dbReference type="HOGENOM" id="CLU_1351593_0_0_1"/>
<dbReference type="Proteomes" id="UP000007875">
    <property type="component" value="Unassembled WGS sequence"/>
</dbReference>
<sequence length="203" mass="22229">MSSDENETTMFAPRRRLSEDISSNLDASPPPDTAAMRHLRSVIRSRSLDRYRPAATVKILPPKLHTPKPITGAYSASAVMTTDGVLRPPAITITQHPGYSRDVMAPRYERLASPSCHSRSSSSASILSRQSFLTEDSNPSAGSSQSSSVRSSPASSPRLLHANKARIKIQRDRETKYAERQAADACNWLRAAGGFHNMHISTK</sequence>
<protein>
    <submittedName>
        <fullName evidence="2">Uncharacterized protein</fullName>
    </submittedName>
</protein>
<accession>H2YDY8</accession>
<name>H2YDY8_CIOSA</name>
<organism evidence="2 3">
    <name type="scientific">Ciona savignyi</name>
    <name type="common">Pacific transparent sea squirt</name>
    <dbReference type="NCBI Taxonomy" id="51511"/>
    <lineage>
        <taxon>Eukaryota</taxon>
        <taxon>Metazoa</taxon>
        <taxon>Chordata</taxon>
        <taxon>Tunicata</taxon>
        <taxon>Ascidiacea</taxon>
        <taxon>Phlebobranchia</taxon>
        <taxon>Cionidae</taxon>
        <taxon>Ciona</taxon>
    </lineage>
</organism>
<evidence type="ECO:0000313" key="3">
    <source>
        <dbReference type="Proteomes" id="UP000007875"/>
    </source>
</evidence>
<dbReference type="Ensembl" id="ENSCSAVT00000003591.1">
    <property type="protein sequence ID" value="ENSCSAVP00000003536.1"/>
    <property type="gene ID" value="ENSCSAVG00000002103.1"/>
</dbReference>
<proteinExistence type="predicted"/>
<evidence type="ECO:0000256" key="1">
    <source>
        <dbReference type="SAM" id="MobiDB-lite"/>
    </source>
</evidence>
<reference evidence="2" key="3">
    <citation type="submission" date="2025-09" db="UniProtKB">
        <authorList>
            <consortium name="Ensembl"/>
        </authorList>
    </citation>
    <scope>IDENTIFICATION</scope>
</reference>
<reference evidence="3" key="1">
    <citation type="submission" date="2003-08" db="EMBL/GenBank/DDBJ databases">
        <authorList>
            <person name="Birren B."/>
            <person name="Nusbaum C."/>
            <person name="Abebe A."/>
            <person name="Abouelleil A."/>
            <person name="Adekoya E."/>
            <person name="Ait-zahra M."/>
            <person name="Allen N."/>
            <person name="Allen T."/>
            <person name="An P."/>
            <person name="Anderson M."/>
            <person name="Anderson S."/>
            <person name="Arachchi H."/>
            <person name="Armbruster J."/>
            <person name="Bachantsang P."/>
            <person name="Baldwin J."/>
            <person name="Barry A."/>
            <person name="Bayul T."/>
            <person name="Blitshsteyn B."/>
            <person name="Bloom T."/>
            <person name="Blye J."/>
            <person name="Boguslavskiy L."/>
            <person name="Borowsky M."/>
            <person name="Boukhgalter B."/>
            <person name="Brunache A."/>
            <person name="Butler J."/>
            <person name="Calixte N."/>
            <person name="Calvo S."/>
            <person name="Camarata J."/>
            <person name="Campo K."/>
            <person name="Chang J."/>
            <person name="Cheshatsang Y."/>
            <person name="Citroen M."/>
            <person name="Collymore A."/>
            <person name="Considine T."/>
            <person name="Cook A."/>
            <person name="Cooke P."/>
            <person name="Corum B."/>
            <person name="Cuomo C."/>
            <person name="David R."/>
            <person name="Dawoe T."/>
            <person name="Degray S."/>
            <person name="Dodge S."/>
            <person name="Dooley K."/>
            <person name="Dorje P."/>
            <person name="Dorjee K."/>
            <person name="Dorris L."/>
            <person name="Duffey N."/>
            <person name="Dupes A."/>
            <person name="Elkins T."/>
            <person name="Engels R."/>
            <person name="Erickson J."/>
            <person name="Farina A."/>
            <person name="Faro S."/>
            <person name="Ferreira P."/>
            <person name="Fischer H."/>
            <person name="Fitzgerald M."/>
            <person name="Foley K."/>
            <person name="Gage D."/>
            <person name="Galagan J."/>
            <person name="Gearin G."/>
            <person name="Gnerre S."/>
            <person name="Gnirke A."/>
            <person name="Goyette A."/>
            <person name="Graham J."/>
            <person name="Grandbois E."/>
            <person name="Gyaltsen K."/>
            <person name="Hafez N."/>
            <person name="Hagopian D."/>
            <person name="Hagos B."/>
            <person name="Hall J."/>
            <person name="Hatcher B."/>
            <person name="Heller A."/>
            <person name="Higgins H."/>
            <person name="Honan T."/>
            <person name="Horn A."/>
            <person name="Houde N."/>
            <person name="Hughes L."/>
            <person name="Hulme W."/>
            <person name="Husby E."/>
            <person name="Iliev I."/>
            <person name="Jaffe D."/>
            <person name="Jones C."/>
            <person name="Kamal M."/>
            <person name="Kamat A."/>
            <person name="Kamvysselis M."/>
            <person name="Karlsson E."/>
            <person name="Kells C."/>
            <person name="Kieu A."/>
            <person name="Kisner P."/>
            <person name="Kodira C."/>
            <person name="Kulbokas E."/>
            <person name="Labutti K."/>
            <person name="Lama D."/>
            <person name="Landers T."/>
            <person name="Leger J."/>
            <person name="Levine S."/>
            <person name="Lewis D."/>
            <person name="Lewis T."/>
            <person name="Lindblad-toh K."/>
            <person name="Liu X."/>
            <person name="Lokyitsang T."/>
            <person name="Lokyitsang Y."/>
            <person name="Lucien O."/>
            <person name="Lui A."/>
            <person name="Ma L.J."/>
            <person name="Mabbitt R."/>
            <person name="Macdonald J."/>
            <person name="Maclean C."/>
            <person name="Major J."/>
            <person name="Manning J."/>
            <person name="Marabella R."/>
            <person name="Maru K."/>
            <person name="Matthews C."/>
            <person name="Mauceli E."/>
            <person name="Mccarthy M."/>
            <person name="Mcdonough S."/>
            <person name="Mcghee T."/>
            <person name="Meldrim J."/>
            <person name="Meneus L."/>
            <person name="Mesirov J."/>
            <person name="Mihalev A."/>
            <person name="Mihova T."/>
            <person name="Mikkelsen T."/>
            <person name="Mlenga V."/>
            <person name="Moru K."/>
            <person name="Mozes J."/>
            <person name="Mulrain L."/>
            <person name="Munson G."/>
            <person name="Naylor J."/>
            <person name="Newes C."/>
            <person name="Nguyen C."/>
            <person name="Nguyen N."/>
            <person name="Nguyen T."/>
            <person name="Nicol R."/>
            <person name="Nielsen C."/>
            <person name="Nizzari M."/>
            <person name="Norbu C."/>
            <person name="Norbu N."/>
            <person name="O'donnell P."/>
            <person name="Okoawo O."/>
            <person name="O'leary S."/>
            <person name="Omotosho B."/>
            <person name="O'neill K."/>
            <person name="Osman S."/>
            <person name="Parker S."/>
            <person name="Perrin D."/>
            <person name="Phunkhang P."/>
            <person name="Piqani B."/>
            <person name="Purcell S."/>
            <person name="Rachupka T."/>
            <person name="Ramasamy U."/>
            <person name="Rameau R."/>
            <person name="Ray V."/>
            <person name="Raymond C."/>
            <person name="Retta R."/>
            <person name="Richardson S."/>
            <person name="Rise C."/>
            <person name="Rodriguez J."/>
            <person name="Rogers J."/>
            <person name="Rogov P."/>
            <person name="Rutman M."/>
            <person name="Schupbach R."/>
            <person name="Seaman C."/>
            <person name="Settipalli S."/>
            <person name="Sharpe T."/>
            <person name="Sheridan J."/>
            <person name="Sherpa N."/>
            <person name="Shi J."/>
            <person name="Smirnov S."/>
            <person name="Smith C."/>
            <person name="Sougnez C."/>
            <person name="Spencer B."/>
            <person name="Stalker J."/>
            <person name="Stange-thomann N."/>
            <person name="Stavropoulos S."/>
            <person name="Stetson K."/>
            <person name="Stone C."/>
            <person name="Stone S."/>
            <person name="Stubbs M."/>
            <person name="Talamas J."/>
            <person name="Tchuinga P."/>
            <person name="Tenzing P."/>
            <person name="Tesfaye S."/>
            <person name="Theodore J."/>
            <person name="Thoulutsang Y."/>
            <person name="Topham K."/>
            <person name="Towey S."/>
            <person name="Tsamla T."/>
            <person name="Tsomo N."/>
            <person name="Vallee D."/>
            <person name="Vassiliev H."/>
            <person name="Venkataraman V."/>
            <person name="Vinson J."/>
            <person name="Vo A."/>
            <person name="Wade C."/>
            <person name="Wang S."/>
            <person name="Wangchuk T."/>
            <person name="Wangdi T."/>
            <person name="Whittaker C."/>
            <person name="Wilkinson J."/>
            <person name="Wu Y."/>
            <person name="Wyman D."/>
            <person name="Yadav S."/>
            <person name="Yang S."/>
            <person name="Yang X."/>
            <person name="Yeager S."/>
            <person name="Yee E."/>
            <person name="Young G."/>
            <person name="Zainoun J."/>
            <person name="Zembeck L."/>
            <person name="Zimmer A."/>
            <person name="Zody M."/>
            <person name="Lander E."/>
        </authorList>
    </citation>
    <scope>NUCLEOTIDE SEQUENCE [LARGE SCALE GENOMIC DNA]</scope>
</reference>
<dbReference type="AlphaFoldDB" id="H2YDY8"/>
<feature type="compositionally biased region" description="Low complexity" evidence="1">
    <location>
        <begin position="113"/>
        <end position="157"/>
    </location>
</feature>